<feature type="transmembrane region" description="Helical" evidence="2">
    <location>
        <begin position="47"/>
        <end position="73"/>
    </location>
</feature>
<evidence type="ECO:0000313" key="3">
    <source>
        <dbReference type="EMBL" id="EMF15750.1"/>
    </source>
</evidence>
<keyword evidence="2" id="KW-0812">Transmembrane</keyword>
<dbReference type="OMA" id="RALKPMT"/>
<gene>
    <name evidence="3" type="ORF">SEPMUDRAFT_147545</name>
</gene>
<name>M3DCI1_SPHMS</name>
<evidence type="ECO:0000256" key="1">
    <source>
        <dbReference type="SAM" id="MobiDB-lite"/>
    </source>
</evidence>
<dbReference type="eggNOG" id="ENOG502S6ST">
    <property type="taxonomic scope" value="Eukaryota"/>
</dbReference>
<keyword evidence="4" id="KW-1185">Reference proteome</keyword>
<feature type="compositionally biased region" description="Polar residues" evidence="1">
    <location>
        <begin position="459"/>
        <end position="474"/>
    </location>
</feature>
<dbReference type="RefSeq" id="XP_016763871.1">
    <property type="nucleotide sequence ID" value="XM_016904370.1"/>
</dbReference>
<dbReference type="EMBL" id="KB456261">
    <property type="protein sequence ID" value="EMF15750.1"/>
    <property type="molecule type" value="Genomic_DNA"/>
</dbReference>
<organism evidence="3 4">
    <name type="scientific">Sphaerulina musiva (strain SO2202)</name>
    <name type="common">Poplar stem canker fungus</name>
    <name type="synonym">Septoria musiva</name>
    <dbReference type="NCBI Taxonomy" id="692275"/>
    <lineage>
        <taxon>Eukaryota</taxon>
        <taxon>Fungi</taxon>
        <taxon>Dikarya</taxon>
        <taxon>Ascomycota</taxon>
        <taxon>Pezizomycotina</taxon>
        <taxon>Dothideomycetes</taxon>
        <taxon>Dothideomycetidae</taxon>
        <taxon>Mycosphaerellales</taxon>
        <taxon>Mycosphaerellaceae</taxon>
        <taxon>Sphaerulina</taxon>
    </lineage>
</organism>
<feature type="transmembrane region" description="Helical" evidence="2">
    <location>
        <begin position="80"/>
        <end position="106"/>
    </location>
</feature>
<protein>
    <submittedName>
        <fullName evidence="3">Uncharacterized protein</fullName>
    </submittedName>
</protein>
<evidence type="ECO:0000313" key="4">
    <source>
        <dbReference type="Proteomes" id="UP000016931"/>
    </source>
</evidence>
<evidence type="ECO:0000256" key="2">
    <source>
        <dbReference type="SAM" id="Phobius"/>
    </source>
</evidence>
<sequence length="474" mass="51011">MTMIGPHHVDRSSLIFYSIASLAVISQLTSTAITTTLATSSLVLSPIFPSAISASVFEIFALVTLLVAIGLFLRRVSRNLMLAAWIPTVLSGLIGSTLAITSLSFARRFKPDNAPSEGPYDQHVHSLAEAGIAVAVIGLVLQFIFWTITWPRHMQHSVLPEHEQPLSTQQVKPRTIHLRLGSIGMEQPSSFFGARQGPASLKSIASSHFTASAKSSIRNSATESLHPMTSKTRLILQTSFGSRSSRGTAAGIGSPPSRSTESEFEHWDTSRVNHSFETMKKPKMPCLEPIPGSRPASSARPLDGPFPSVTIPHETPMPIYGAFMSPKANTESENFPIQDLPRLHIRRDSTPSITSPTTPTVDQHHIHPLFRSESPAPPPLTSPGTVITASPYAGQIFTPEFALQSPRLLGSMDGSRPASPAMLSSSLSRPGSSKSSRTIPTSPFDLGHVPLPDRGFQRLATTHSRPGTPLSPNG</sequence>
<dbReference type="Proteomes" id="UP000016931">
    <property type="component" value="Unassembled WGS sequence"/>
</dbReference>
<feature type="compositionally biased region" description="Low complexity" evidence="1">
    <location>
        <begin position="415"/>
        <end position="436"/>
    </location>
</feature>
<reference evidence="3 4" key="1">
    <citation type="journal article" date="2012" name="PLoS Pathog.">
        <title>Diverse lifestyles and strategies of plant pathogenesis encoded in the genomes of eighteen Dothideomycetes fungi.</title>
        <authorList>
            <person name="Ohm R.A."/>
            <person name="Feau N."/>
            <person name="Henrissat B."/>
            <person name="Schoch C.L."/>
            <person name="Horwitz B.A."/>
            <person name="Barry K.W."/>
            <person name="Condon B.J."/>
            <person name="Copeland A.C."/>
            <person name="Dhillon B."/>
            <person name="Glaser F."/>
            <person name="Hesse C.N."/>
            <person name="Kosti I."/>
            <person name="LaButti K."/>
            <person name="Lindquist E.A."/>
            <person name="Lucas S."/>
            <person name="Salamov A.A."/>
            <person name="Bradshaw R.E."/>
            <person name="Ciuffetti L."/>
            <person name="Hamelin R.C."/>
            <person name="Kema G.H.J."/>
            <person name="Lawrence C."/>
            <person name="Scott J.A."/>
            <person name="Spatafora J.W."/>
            <person name="Turgeon B.G."/>
            <person name="de Wit P.J.G.M."/>
            <person name="Zhong S."/>
            <person name="Goodwin S.B."/>
            <person name="Grigoriev I.V."/>
        </authorList>
    </citation>
    <scope>NUCLEOTIDE SEQUENCE [LARGE SCALE GENOMIC DNA]</scope>
    <source>
        <strain evidence="3 4">SO2202</strain>
    </source>
</reference>
<dbReference type="AlphaFoldDB" id="M3DCI1"/>
<feature type="region of interest" description="Disordered" evidence="1">
    <location>
        <begin position="239"/>
        <end position="267"/>
    </location>
</feature>
<accession>M3DCI1</accession>
<dbReference type="GeneID" id="27901507"/>
<proteinExistence type="predicted"/>
<feature type="region of interest" description="Disordered" evidence="1">
    <location>
        <begin position="408"/>
        <end position="474"/>
    </location>
</feature>
<dbReference type="HOGENOM" id="CLU_588089_0_0_1"/>
<keyword evidence="2" id="KW-0472">Membrane</keyword>
<dbReference type="OrthoDB" id="5431149at2759"/>
<feature type="transmembrane region" description="Helical" evidence="2">
    <location>
        <begin position="126"/>
        <end position="148"/>
    </location>
</feature>
<keyword evidence="2" id="KW-1133">Transmembrane helix</keyword>